<evidence type="ECO:0000313" key="2">
    <source>
        <dbReference type="EMBL" id="KAG9241446.1"/>
    </source>
</evidence>
<name>A0A9P7YXA0_9HELO</name>
<dbReference type="Proteomes" id="UP000887226">
    <property type="component" value="Unassembled WGS sequence"/>
</dbReference>
<reference evidence="2" key="1">
    <citation type="journal article" date="2021" name="IMA Fungus">
        <title>Genomic characterization of three marine fungi, including Emericellopsis atlantica sp. nov. with signatures of a generalist lifestyle and marine biomass degradation.</title>
        <authorList>
            <person name="Hagestad O.C."/>
            <person name="Hou L."/>
            <person name="Andersen J.H."/>
            <person name="Hansen E.H."/>
            <person name="Altermark B."/>
            <person name="Li C."/>
            <person name="Kuhnert E."/>
            <person name="Cox R.J."/>
            <person name="Crous P.W."/>
            <person name="Spatafora J.W."/>
            <person name="Lail K."/>
            <person name="Amirebrahimi M."/>
            <person name="Lipzen A."/>
            <person name="Pangilinan J."/>
            <person name="Andreopoulos W."/>
            <person name="Hayes R.D."/>
            <person name="Ng V."/>
            <person name="Grigoriev I.V."/>
            <person name="Jackson S.A."/>
            <person name="Sutton T.D.S."/>
            <person name="Dobson A.D.W."/>
            <person name="Rama T."/>
        </authorList>
    </citation>
    <scope>NUCLEOTIDE SEQUENCE</scope>
    <source>
        <strain evidence="2">TRa3180A</strain>
    </source>
</reference>
<organism evidence="2 3">
    <name type="scientific">Calycina marina</name>
    <dbReference type="NCBI Taxonomy" id="1763456"/>
    <lineage>
        <taxon>Eukaryota</taxon>
        <taxon>Fungi</taxon>
        <taxon>Dikarya</taxon>
        <taxon>Ascomycota</taxon>
        <taxon>Pezizomycotina</taxon>
        <taxon>Leotiomycetes</taxon>
        <taxon>Helotiales</taxon>
        <taxon>Pezizellaceae</taxon>
        <taxon>Calycina</taxon>
    </lineage>
</organism>
<dbReference type="AlphaFoldDB" id="A0A9P7YXA0"/>
<keyword evidence="1" id="KW-0732">Signal</keyword>
<gene>
    <name evidence="2" type="ORF">BJ878DRAFT_545240</name>
</gene>
<keyword evidence="3" id="KW-1185">Reference proteome</keyword>
<feature type="signal peptide" evidence="1">
    <location>
        <begin position="1"/>
        <end position="18"/>
    </location>
</feature>
<evidence type="ECO:0000313" key="3">
    <source>
        <dbReference type="Proteomes" id="UP000887226"/>
    </source>
</evidence>
<protein>
    <submittedName>
        <fullName evidence="2">Uncharacterized protein</fullName>
    </submittedName>
</protein>
<dbReference type="OrthoDB" id="3645652at2759"/>
<evidence type="ECO:0000256" key="1">
    <source>
        <dbReference type="SAM" id="SignalP"/>
    </source>
</evidence>
<dbReference type="EMBL" id="MU254211">
    <property type="protein sequence ID" value="KAG9241446.1"/>
    <property type="molecule type" value="Genomic_DNA"/>
</dbReference>
<sequence>MKVALSACITLLATFVNAYRIDLWQRGNYQGTQRSFTTPGTHSLGFSAGSWKWQSGFNDGCCVVFCRASTNVGKYCGSASKGDSSAGTTKVVIGCGNSVLNC</sequence>
<proteinExistence type="predicted"/>
<feature type="chain" id="PRO_5040446269" evidence="1">
    <location>
        <begin position="19"/>
        <end position="102"/>
    </location>
</feature>
<accession>A0A9P7YXA0</accession>
<comment type="caution">
    <text evidence="2">The sequence shown here is derived from an EMBL/GenBank/DDBJ whole genome shotgun (WGS) entry which is preliminary data.</text>
</comment>